<sequence length="650" mass="70645">MKVDRIRWTLQRLRAMGPAEIVHRVREQALRSAWRGYGSGWRRFDVGDGALCALPAFARIEQQWPENLDQLTKQAAARTVAGDLMVFGRPCPAGEFSPGLWALDPVSGQPWSTPQTYCFDVNFRHAVGRGDVKFTLELNRLQCLHPVAALAIRDRDAKAARFCLDVLRSWMDGNPPFKGVNWFSGIELAMRLVTVALVVAAVQPVLAAPERRLLRSFVAAHGYWMARYPSLHSSANNHLVAEGLGLVVAGLLAPDLPDAPAWLRHGEDILADATSGQFHLDGWGAEQSPTYTAFTLEMLALGALLLADAGRPLPATALGCMRLAGAALHACVDEGGNAPRIGDDDEGRVLACPQDREPRYAASVLAALSGVLRAPELAPPDRDPHWRDVLFSSPATGRAATDQAHFPQGGITFIRCAIAGRRMTLGLDHGPLGFLAIAAHGHADALSLWLHLDGSPVIVDSGTYLYSGGGKVREFLRGAAAHNTLTIEDASQSLTAGAFNWRHKAVARLHEYRPGPEWLVRASHDGYMRRYGVLHERAVQAAPDGFVVADRLRGSAADRPAALRFHIHPDLGIQLDNDRAVVRSEAGVLLDIKAPAGTLMELESGSATQPPWHSDRFNSLRPGQALRIATTTSALAQAIETRFRIMQPRH</sequence>
<feature type="domain" description="Heparin-sulfate lyase N-terminal" evidence="6">
    <location>
        <begin position="119"/>
        <end position="298"/>
    </location>
</feature>
<dbReference type="AlphaFoldDB" id="A0A2T1HUR4"/>
<dbReference type="PANTHER" id="PTHR39210:SF1">
    <property type="entry name" value="HEPARIN-SULFATE LYASE"/>
    <property type="match status" value="1"/>
</dbReference>
<evidence type="ECO:0000256" key="3">
    <source>
        <dbReference type="ARBA" id="ARBA00022764"/>
    </source>
</evidence>
<dbReference type="Gene3D" id="2.70.98.70">
    <property type="match status" value="1"/>
</dbReference>
<comment type="caution">
    <text evidence="7">The sequence shown here is derived from an EMBL/GenBank/DDBJ whole genome shotgun (WGS) entry which is preliminary data.</text>
</comment>
<evidence type="ECO:0000259" key="5">
    <source>
        <dbReference type="Pfam" id="PF07940"/>
    </source>
</evidence>
<protein>
    <submittedName>
        <fullName evidence="7">Heparinase</fullName>
    </submittedName>
</protein>
<dbReference type="OrthoDB" id="9763014at2"/>
<keyword evidence="3" id="KW-0574">Periplasm</keyword>
<evidence type="ECO:0000313" key="7">
    <source>
        <dbReference type="EMBL" id="PSC05406.1"/>
    </source>
</evidence>
<dbReference type="EMBL" id="PVZS01000008">
    <property type="protein sequence ID" value="PSC05406.1"/>
    <property type="molecule type" value="Genomic_DNA"/>
</dbReference>
<dbReference type="RefSeq" id="WP_106336418.1">
    <property type="nucleotide sequence ID" value="NZ_PVZS01000008.1"/>
</dbReference>
<dbReference type="GO" id="GO:0016829">
    <property type="term" value="F:lyase activity"/>
    <property type="evidence" value="ECO:0007669"/>
    <property type="project" value="UniProtKB-KW"/>
</dbReference>
<proteinExistence type="predicted"/>
<dbReference type="InterPro" id="IPR008929">
    <property type="entry name" value="Chondroitin_lyas"/>
</dbReference>
<dbReference type="Pfam" id="PF07940">
    <property type="entry name" value="Hepar_II_III_C"/>
    <property type="match status" value="1"/>
</dbReference>
<organism evidence="7 8">
    <name type="scientific">Alsobacter soli</name>
    <dbReference type="NCBI Taxonomy" id="2109933"/>
    <lineage>
        <taxon>Bacteria</taxon>
        <taxon>Pseudomonadati</taxon>
        <taxon>Pseudomonadota</taxon>
        <taxon>Alphaproteobacteria</taxon>
        <taxon>Hyphomicrobiales</taxon>
        <taxon>Alsobacteraceae</taxon>
        <taxon>Alsobacter</taxon>
    </lineage>
</organism>
<feature type="domain" description="Heparinase II/III-like C-terminal" evidence="5">
    <location>
        <begin position="401"/>
        <end position="636"/>
    </location>
</feature>
<dbReference type="SUPFAM" id="SSF48230">
    <property type="entry name" value="Chondroitin AC/alginate lyase"/>
    <property type="match status" value="1"/>
</dbReference>
<keyword evidence="8" id="KW-1185">Reference proteome</keyword>
<keyword evidence="4" id="KW-0456">Lyase</keyword>
<accession>A0A2T1HUR4</accession>
<comment type="subcellular location">
    <subcellularLocation>
        <location evidence="1">Periplasm</location>
    </subcellularLocation>
</comment>
<dbReference type="Proteomes" id="UP000239772">
    <property type="component" value="Unassembled WGS sequence"/>
</dbReference>
<reference evidence="8" key="1">
    <citation type="submission" date="2018-03" db="EMBL/GenBank/DDBJ databases">
        <authorList>
            <person name="Sun L."/>
            <person name="Liu H."/>
            <person name="Chen W."/>
            <person name="Huang K."/>
            <person name="Liu W."/>
            <person name="Gao X."/>
        </authorList>
    </citation>
    <scope>NUCLEOTIDE SEQUENCE [LARGE SCALE GENOMIC DNA]</scope>
    <source>
        <strain evidence="8">SH9</strain>
    </source>
</reference>
<gene>
    <name evidence="7" type="ORF">SLNSH_09430</name>
</gene>
<dbReference type="Gene3D" id="1.50.10.100">
    <property type="entry name" value="Chondroitin AC/alginate lyase"/>
    <property type="match status" value="1"/>
</dbReference>
<dbReference type="InterPro" id="IPR031680">
    <property type="entry name" value="Hepar_II_III_N"/>
</dbReference>
<evidence type="ECO:0000256" key="2">
    <source>
        <dbReference type="ARBA" id="ARBA00022729"/>
    </source>
</evidence>
<dbReference type="PANTHER" id="PTHR39210">
    <property type="entry name" value="HEPARIN-SULFATE LYASE"/>
    <property type="match status" value="1"/>
</dbReference>
<evidence type="ECO:0000256" key="1">
    <source>
        <dbReference type="ARBA" id="ARBA00004418"/>
    </source>
</evidence>
<dbReference type="Pfam" id="PF16889">
    <property type="entry name" value="Hepar_II_III_N"/>
    <property type="match status" value="1"/>
</dbReference>
<name>A0A2T1HUR4_9HYPH</name>
<keyword evidence="2" id="KW-0732">Signal</keyword>
<evidence type="ECO:0000256" key="4">
    <source>
        <dbReference type="ARBA" id="ARBA00023239"/>
    </source>
</evidence>
<evidence type="ECO:0000313" key="8">
    <source>
        <dbReference type="Proteomes" id="UP000239772"/>
    </source>
</evidence>
<dbReference type="InterPro" id="IPR012480">
    <property type="entry name" value="Hepar_II_III_C"/>
</dbReference>
<evidence type="ECO:0000259" key="6">
    <source>
        <dbReference type="Pfam" id="PF16889"/>
    </source>
</evidence>
<dbReference type="GO" id="GO:0042597">
    <property type="term" value="C:periplasmic space"/>
    <property type="evidence" value="ECO:0007669"/>
    <property type="project" value="UniProtKB-SubCell"/>
</dbReference>